<feature type="binding site" evidence="2">
    <location>
        <position position="18"/>
    </location>
    <ligand>
        <name>Zn(2+)</name>
        <dbReference type="ChEBI" id="CHEBI:29105"/>
    </ligand>
</feature>
<keyword evidence="4" id="KW-0238">DNA-binding</keyword>
<comment type="subunit">
    <text evidence="2">Heterodimer composed of Spt4 and Spt5.</text>
</comment>
<keyword evidence="2" id="KW-0862">Zinc</keyword>
<evidence type="ECO:0000259" key="3">
    <source>
        <dbReference type="SMART" id="SM01389"/>
    </source>
</evidence>
<feature type="domain" description="Spt4/RpoE2 zinc finger" evidence="3">
    <location>
        <begin position="15"/>
        <end position="75"/>
    </location>
</feature>
<dbReference type="OrthoDB" id="275101at2157"/>
<dbReference type="InterPro" id="IPR007178">
    <property type="entry name" value="Spt4_arch"/>
</dbReference>
<dbReference type="InterPro" id="IPR029040">
    <property type="entry name" value="RPABC4/Spt4"/>
</dbReference>
<dbReference type="GO" id="GO:0008270">
    <property type="term" value="F:zinc ion binding"/>
    <property type="evidence" value="ECO:0007669"/>
    <property type="project" value="UniProtKB-UniRule"/>
</dbReference>
<evidence type="ECO:0000256" key="1">
    <source>
        <dbReference type="ARBA" id="ARBA00023163"/>
    </source>
</evidence>
<dbReference type="GO" id="GO:0003677">
    <property type="term" value="F:DNA binding"/>
    <property type="evidence" value="ECO:0007669"/>
    <property type="project" value="UniProtKB-KW"/>
</dbReference>
<dbReference type="AlphaFoldDB" id="A0A830GXZ9"/>
<dbReference type="SMART" id="SM01389">
    <property type="entry name" value="Spt4"/>
    <property type="match status" value="1"/>
</dbReference>
<keyword evidence="5" id="KW-1185">Reference proteome</keyword>
<dbReference type="Pfam" id="PF06093">
    <property type="entry name" value="Spt4"/>
    <property type="match status" value="1"/>
</dbReference>
<keyword evidence="2" id="KW-0805">Transcription regulation</keyword>
<accession>A0A830GXZ9</accession>
<dbReference type="EMBL" id="BMNL01000004">
    <property type="protein sequence ID" value="GGP22533.1"/>
    <property type="molecule type" value="Genomic_DNA"/>
</dbReference>
<dbReference type="SUPFAM" id="SSF63393">
    <property type="entry name" value="RNA polymerase subunits"/>
    <property type="match status" value="1"/>
</dbReference>
<organism evidence="4 5">
    <name type="scientific">Thermocladium modestius</name>
    <dbReference type="NCBI Taxonomy" id="62609"/>
    <lineage>
        <taxon>Archaea</taxon>
        <taxon>Thermoproteota</taxon>
        <taxon>Thermoprotei</taxon>
        <taxon>Thermoproteales</taxon>
        <taxon>Thermoproteaceae</taxon>
        <taxon>Thermocladium</taxon>
    </lineage>
</organism>
<feature type="binding site" evidence="2">
    <location>
        <position position="21"/>
    </location>
    <ligand>
        <name>Zn(2+)</name>
        <dbReference type="ChEBI" id="CHEBI:29105"/>
    </ligand>
</feature>
<dbReference type="InterPro" id="IPR038589">
    <property type="entry name" value="Spt4_dom_sf"/>
</dbReference>
<name>A0A830GXZ9_9CREN</name>
<dbReference type="HAMAP" id="MF_00949">
    <property type="entry name" value="Spt4_arch"/>
    <property type="match status" value="1"/>
</dbReference>
<evidence type="ECO:0000256" key="2">
    <source>
        <dbReference type="HAMAP-Rule" id="MF_00949"/>
    </source>
</evidence>
<keyword evidence="2" id="KW-0479">Metal-binding</keyword>
<comment type="caution">
    <text evidence="4">The sequence shown here is derived from an EMBL/GenBank/DDBJ whole genome shotgun (WGS) entry which is preliminary data.</text>
</comment>
<comment type="function">
    <text evidence="2">Stimulates transcription elongation.</text>
</comment>
<sequence length="75" mass="8342">MSRRRLTGKRHLSGYKACRNCKMIIPDDAESCPNCGSTDFSNEWNGLIIVEDVEKSCMAKFLGLTKPGIYAINVS</sequence>
<keyword evidence="1 2" id="KW-0804">Transcription</keyword>
<protein>
    <recommendedName>
        <fullName evidence="2">Transcription elongation factor Spt4</fullName>
    </recommendedName>
</protein>
<dbReference type="Proteomes" id="UP000610960">
    <property type="component" value="Unassembled WGS sequence"/>
</dbReference>
<reference evidence="4" key="2">
    <citation type="submission" date="2020-09" db="EMBL/GenBank/DDBJ databases">
        <authorList>
            <person name="Sun Q."/>
            <person name="Ohkuma M."/>
        </authorList>
    </citation>
    <scope>NUCLEOTIDE SEQUENCE</scope>
    <source>
        <strain evidence="4">JCM 10088</strain>
    </source>
</reference>
<evidence type="ECO:0000313" key="5">
    <source>
        <dbReference type="Proteomes" id="UP000610960"/>
    </source>
</evidence>
<comment type="similarity">
    <text evidence="2">Belongs to the archaeal Spt4 family.</text>
</comment>
<proteinExistence type="inferred from homology"/>
<feature type="binding site" evidence="2">
    <location>
        <position position="32"/>
    </location>
    <ligand>
        <name>Zn(2+)</name>
        <dbReference type="ChEBI" id="CHEBI:29105"/>
    </ligand>
</feature>
<dbReference type="GO" id="GO:0006355">
    <property type="term" value="P:regulation of DNA-templated transcription"/>
    <property type="evidence" value="ECO:0007669"/>
    <property type="project" value="UniProtKB-UniRule"/>
</dbReference>
<dbReference type="NCBIfam" id="NF041664">
    <property type="entry name" value="RNAP_arch_Epp"/>
    <property type="match status" value="1"/>
</dbReference>
<evidence type="ECO:0000313" key="4">
    <source>
        <dbReference type="EMBL" id="GGP22533.1"/>
    </source>
</evidence>
<dbReference type="Gene3D" id="2.20.28.90">
    <property type="match status" value="1"/>
</dbReference>
<dbReference type="RefSeq" id="WP_188597151.1">
    <property type="nucleotide sequence ID" value="NZ_BMNL01000004.1"/>
</dbReference>
<dbReference type="InterPro" id="IPR022800">
    <property type="entry name" value="Spt4/RpoE2_Znf"/>
</dbReference>
<gene>
    <name evidence="2" type="primary">spt4</name>
    <name evidence="4" type="ORF">GCM10007981_18980</name>
</gene>
<feature type="binding site" evidence="2">
    <location>
        <position position="35"/>
    </location>
    <ligand>
        <name>Zn(2+)</name>
        <dbReference type="ChEBI" id="CHEBI:29105"/>
    </ligand>
</feature>
<reference evidence="4" key="1">
    <citation type="journal article" date="2014" name="Int. J. Syst. Evol. Microbiol.">
        <title>Complete genome sequence of Corynebacterium casei LMG S-19264T (=DSM 44701T), isolated from a smear-ripened cheese.</title>
        <authorList>
            <consortium name="US DOE Joint Genome Institute (JGI-PGF)"/>
            <person name="Walter F."/>
            <person name="Albersmeier A."/>
            <person name="Kalinowski J."/>
            <person name="Ruckert C."/>
        </authorList>
    </citation>
    <scope>NUCLEOTIDE SEQUENCE</scope>
    <source>
        <strain evidence="4">JCM 10088</strain>
    </source>
</reference>
<dbReference type="PANTHER" id="PTHR40704:SF1">
    <property type="entry name" value="TRANSCRIPTION ELONGATION FACTOR SPT4"/>
    <property type="match status" value="1"/>
</dbReference>
<dbReference type="PANTHER" id="PTHR40704">
    <property type="entry name" value="TRANSCRIPTION ELONGATION FACTOR SPT4"/>
    <property type="match status" value="1"/>
</dbReference>